<dbReference type="STRING" id="1841610.A6X21_04980"/>
<reference evidence="2 3" key="1">
    <citation type="submission" date="2016-05" db="EMBL/GenBank/DDBJ databases">
        <title>Genomic and physiological characterization of Planctopirus sp. isolated from fresh water lake.</title>
        <authorList>
            <person name="Subhash Y."/>
            <person name="Ramana C."/>
        </authorList>
    </citation>
    <scope>NUCLEOTIDE SEQUENCE [LARGE SCALE GENOMIC DNA]</scope>
    <source>
        <strain evidence="2 3">JC280</strain>
    </source>
</reference>
<evidence type="ECO:0000259" key="1">
    <source>
        <dbReference type="Pfam" id="PF22187"/>
    </source>
</evidence>
<dbReference type="RefSeq" id="WP_068846958.1">
    <property type="nucleotide sequence ID" value="NZ_LYDR01000058.1"/>
</dbReference>
<dbReference type="EMBL" id="LYDR01000058">
    <property type="protein sequence ID" value="ODA33120.1"/>
    <property type="molecule type" value="Genomic_DNA"/>
</dbReference>
<accession>A0A1C3EIQ9</accession>
<dbReference type="OrthoDB" id="2844408at2"/>
<dbReference type="Pfam" id="PF22187">
    <property type="entry name" value="DUF6946"/>
    <property type="match status" value="1"/>
</dbReference>
<dbReference type="InterPro" id="IPR054024">
    <property type="entry name" value="DUF6946"/>
</dbReference>
<proteinExistence type="predicted"/>
<feature type="domain" description="DUF6946" evidence="1">
    <location>
        <begin position="8"/>
        <end position="227"/>
    </location>
</feature>
<organism evidence="2 3">
    <name type="scientific">Planctopirus hydrillae</name>
    <dbReference type="NCBI Taxonomy" id="1841610"/>
    <lineage>
        <taxon>Bacteria</taxon>
        <taxon>Pseudomonadati</taxon>
        <taxon>Planctomycetota</taxon>
        <taxon>Planctomycetia</taxon>
        <taxon>Planctomycetales</taxon>
        <taxon>Planctomycetaceae</taxon>
        <taxon>Planctopirus</taxon>
    </lineage>
</organism>
<gene>
    <name evidence="2" type="ORF">A6X21_04980</name>
</gene>
<name>A0A1C3EIQ9_9PLAN</name>
<evidence type="ECO:0000313" key="2">
    <source>
        <dbReference type="EMBL" id="ODA33120.1"/>
    </source>
</evidence>
<keyword evidence="3" id="KW-1185">Reference proteome</keyword>
<sequence>MSRFNIETRGIDSWRERLADPVTQWVRGYSAFEAAVSWELAAKSASGLPTSISAVLARAGYGESHLLLGVAEHNVSLEGQGHDSQCDLWALLQTSNGMVSLSVEAKANEPFGEGHQSLQTWLDSGKSLNSKPNRLKRWQHVQRMLPISGVAGYGEVAFQLLHRCATAVIEAERFNLKHAIFIVQAFKSPSTSYNEFVKLCTAIGIDSGKGHLHMTNVGNISLGVAWVDFPIATDNQLSRLIPKGRKKKPSE</sequence>
<protein>
    <recommendedName>
        <fullName evidence="1">DUF6946 domain-containing protein</fullName>
    </recommendedName>
</protein>
<evidence type="ECO:0000313" key="3">
    <source>
        <dbReference type="Proteomes" id="UP000094828"/>
    </source>
</evidence>
<dbReference type="AlphaFoldDB" id="A0A1C3EIQ9"/>
<comment type="caution">
    <text evidence="2">The sequence shown here is derived from an EMBL/GenBank/DDBJ whole genome shotgun (WGS) entry which is preliminary data.</text>
</comment>
<dbReference type="Proteomes" id="UP000094828">
    <property type="component" value="Unassembled WGS sequence"/>
</dbReference>